<name>A0A9D1U8Q6_9BACT</name>
<evidence type="ECO:0000313" key="5">
    <source>
        <dbReference type="EMBL" id="HIW78343.1"/>
    </source>
</evidence>
<reference evidence="5" key="2">
    <citation type="submission" date="2021-04" db="EMBL/GenBank/DDBJ databases">
        <authorList>
            <person name="Gilroy R."/>
        </authorList>
    </citation>
    <scope>NUCLEOTIDE SEQUENCE</scope>
    <source>
        <strain evidence="5">ChiSxjej5B17-1746</strain>
    </source>
</reference>
<dbReference type="Gene3D" id="1.10.10.60">
    <property type="entry name" value="Homeodomain-like"/>
    <property type="match status" value="1"/>
</dbReference>
<dbReference type="Pfam" id="PF06719">
    <property type="entry name" value="AraC_N"/>
    <property type="match status" value="1"/>
</dbReference>
<dbReference type="PANTHER" id="PTHR43436:SF1">
    <property type="entry name" value="TRANSCRIPTIONAL REGULATORY PROTEIN"/>
    <property type="match status" value="1"/>
</dbReference>
<dbReference type="Pfam" id="PF12833">
    <property type="entry name" value="HTH_18"/>
    <property type="match status" value="1"/>
</dbReference>
<evidence type="ECO:0000256" key="3">
    <source>
        <dbReference type="ARBA" id="ARBA00023163"/>
    </source>
</evidence>
<keyword evidence="2" id="KW-0238">DNA-binding</keyword>
<proteinExistence type="predicted"/>
<dbReference type="AlphaFoldDB" id="A0A9D1U8Q6"/>
<dbReference type="InterPro" id="IPR018060">
    <property type="entry name" value="HTH_AraC"/>
</dbReference>
<protein>
    <submittedName>
        <fullName evidence="5">AraC family transcriptional regulator</fullName>
    </submittedName>
</protein>
<dbReference type="Proteomes" id="UP000824264">
    <property type="component" value="Unassembled WGS sequence"/>
</dbReference>
<dbReference type="InterPro" id="IPR009057">
    <property type="entry name" value="Homeodomain-like_sf"/>
</dbReference>
<comment type="caution">
    <text evidence="5">The sequence shown here is derived from an EMBL/GenBank/DDBJ whole genome shotgun (WGS) entry which is preliminary data.</text>
</comment>
<keyword evidence="3" id="KW-0804">Transcription</keyword>
<dbReference type="SUPFAM" id="SSF46689">
    <property type="entry name" value="Homeodomain-like"/>
    <property type="match status" value="2"/>
</dbReference>
<dbReference type="GO" id="GO:0003700">
    <property type="term" value="F:DNA-binding transcription factor activity"/>
    <property type="evidence" value="ECO:0007669"/>
    <property type="project" value="InterPro"/>
</dbReference>
<evidence type="ECO:0000256" key="1">
    <source>
        <dbReference type="ARBA" id="ARBA00023015"/>
    </source>
</evidence>
<gene>
    <name evidence="5" type="ORF">H9874_04265</name>
</gene>
<reference evidence="5" key="1">
    <citation type="journal article" date="2021" name="PeerJ">
        <title>Extensive microbial diversity within the chicken gut microbiome revealed by metagenomics and culture.</title>
        <authorList>
            <person name="Gilroy R."/>
            <person name="Ravi A."/>
            <person name="Getino M."/>
            <person name="Pursley I."/>
            <person name="Horton D.L."/>
            <person name="Alikhan N.F."/>
            <person name="Baker D."/>
            <person name="Gharbi K."/>
            <person name="Hall N."/>
            <person name="Watson M."/>
            <person name="Adriaenssens E.M."/>
            <person name="Foster-Nyarko E."/>
            <person name="Jarju S."/>
            <person name="Secka A."/>
            <person name="Antonio M."/>
            <person name="Oren A."/>
            <person name="Chaudhuri R.R."/>
            <person name="La Ragione R."/>
            <person name="Hildebrand F."/>
            <person name="Pallen M.J."/>
        </authorList>
    </citation>
    <scope>NUCLEOTIDE SEQUENCE</scope>
    <source>
        <strain evidence="5">ChiSxjej5B17-1746</strain>
    </source>
</reference>
<dbReference type="PANTHER" id="PTHR43436">
    <property type="entry name" value="ARAC-FAMILY TRANSCRIPTIONAL REGULATOR"/>
    <property type="match status" value="1"/>
</dbReference>
<dbReference type="InterPro" id="IPR018062">
    <property type="entry name" value="HTH_AraC-typ_CS"/>
</dbReference>
<feature type="domain" description="HTH araC/xylS-type" evidence="4">
    <location>
        <begin position="199"/>
        <end position="297"/>
    </location>
</feature>
<keyword evidence="1" id="KW-0805">Transcription regulation</keyword>
<dbReference type="PROSITE" id="PS00041">
    <property type="entry name" value="HTH_ARAC_FAMILY_1"/>
    <property type="match status" value="1"/>
</dbReference>
<sequence>MAKARVDMDNGWSILKDAILRGTSSRSETQPTPIRGLLFHRQVSNADPKPHFFEPVVIVVAQGTKLVRIGGEEHHYGEKSCFVCGVDMPVASCVMEASPEKPYLSLSLSLDTGLIAALASRVPPSGRLPLSFRGATAQKVEADLLDAFVRLAEAAQQPQPVPVLEELLMREIHYRLLVGPFGGILRTLNTFGSQGHQITRAIAWLRENYRKPLAVEELAGRVNMAPSTFHKYFKGITTLSPLQYQKRLRLGEAQRLMLSQGYDVTQAALSVGYESATQFIREYKRLFGEPPKRNIKNLKETFNDRLGTVM</sequence>
<evidence type="ECO:0000259" key="4">
    <source>
        <dbReference type="PROSITE" id="PS01124"/>
    </source>
</evidence>
<organism evidence="5 6">
    <name type="scientific">Candidatus Bilophila faecipullorum</name>
    <dbReference type="NCBI Taxonomy" id="2838482"/>
    <lineage>
        <taxon>Bacteria</taxon>
        <taxon>Pseudomonadati</taxon>
        <taxon>Thermodesulfobacteriota</taxon>
        <taxon>Desulfovibrionia</taxon>
        <taxon>Desulfovibrionales</taxon>
        <taxon>Desulfovibrionaceae</taxon>
        <taxon>Bilophila</taxon>
    </lineage>
</organism>
<evidence type="ECO:0000313" key="6">
    <source>
        <dbReference type="Proteomes" id="UP000824264"/>
    </source>
</evidence>
<dbReference type="InterPro" id="IPR009594">
    <property type="entry name" value="Tscrpt_reg_HTH_AraC_N"/>
</dbReference>
<dbReference type="EMBL" id="DXGI01000151">
    <property type="protein sequence ID" value="HIW78343.1"/>
    <property type="molecule type" value="Genomic_DNA"/>
</dbReference>
<evidence type="ECO:0000256" key="2">
    <source>
        <dbReference type="ARBA" id="ARBA00023125"/>
    </source>
</evidence>
<dbReference type="PROSITE" id="PS01124">
    <property type="entry name" value="HTH_ARAC_FAMILY_2"/>
    <property type="match status" value="1"/>
</dbReference>
<dbReference type="SMART" id="SM00342">
    <property type="entry name" value="HTH_ARAC"/>
    <property type="match status" value="1"/>
</dbReference>
<dbReference type="GO" id="GO:0043565">
    <property type="term" value="F:sequence-specific DNA binding"/>
    <property type="evidence" value="ECO:0007669"/>
    <property type="project" value="InterPro"/>
</dbReference>
<accession>A0A9D1U8Q6</accession>